<comment type="caution">
    <text evidence="1">The sequence shown here is derived from an EMBL/GenBank/DDBJ whole genome shotgun (WGS) entry which is preliminary data.</text>
</comment>
<evidence type="ECO:0000313" key="1">
    <source>
        <dbReference type="EMBL" id="CDL09202.1"/>
    </source>
</evidence>
<evidence type="ECO:0000313" key="2">
    <source>
        <dbReference type="Proteomes" id="UP000019183"/>
    </source>
</evidence>
<accession>W1DKE9</accession>
<reference evidence="1" key="1">
    <citation type="submission" date="2013-10" db="EMBL/GenBank/DDBJ databases">
        <title>Antibiotic resistance diversity of beta-lactamase producers in the General Hospital Vienna.</title>
        <authorList>
            <person name="Barisic I."/>
            <person name="Mitteregger D."/>
            <person name="Hirschl A.M."/>
            <person name="Noehammer C."/>
            <person name="Wiesinger-Mayr H."/>
        </authorList>
    </citation>
    <scope>NUCLEOTIDE SEQUENCE [LARGE SCALE GENOMIC DNA]</scope>
    <source>
        <strain evidence="1">IS43</strain>
    </source>
</reference>
<sequence>MLWRRVGATGSRFHAAGGFVQTLVVPGDDLIQYRGAIGRAGGVGVVVHHVHNDVHSQILLDRLNHGAELFNTRRAFRIGGVGSFRYRVVERIVAPVIGVGLRHQRIQRLHLRVILAVVLLQLSQHLFNRRTAVAIARELAALHRAIDLAQAAERLLNIGDFVAELIDRRQIEDRQQLNMGHARGRQLFQMLDHIAFLGGERQILTAQLRRNGLIPGGEIANMRFVDRHFRQVGFGFLRVRHRQPVPAFRLQRAVVEIDHLAVLRVGRQTVGVGIGHFVLLDFTRLRVVDRHRVAVEGALQVASPLPGPGAGGAVAGHRVTGYHFLVRAIDHQLDLLRRGRPDAEGHAAIG</sequence>
<proteinExistence type="predicted"/>
<keyword evidence="2" id="KW-1185">Reference proteome</keyword>
<dbReference type="AlphaFoldDB" id="W1DKE9"/>
<organism evidence="1 2">
    <name type="scientific">Klebsiella pneumoniae IS43</name>
    <dbReference type="NCBI Taxonomy" id="1432552"/>
    <lineage>
        <taxon>Bacteria</taxon>
        <taxon>Pseudomonadati</taxon>
        <taxon>Pseudomonadota</taxon>
        <taxon>Gammaproteobacteria</taxon>
        <taxon>Enterobacterales</taxon>
        <taxon>Enterobacteriaceae</taxon>
        <taxon>Klebsiella/Raoultella group</taxon>
        <taxon>Klebsiella</taxon>
        <taxon>Klebsiella pneumoniae complex</taxon>
    </lineage>
</organism>
<dbReference type="EMBL" id="CBWK010000323">
    <property type="protein sequence ID" value="CDL09202.1"/>
    <property type="molecule type" value="Genomic_DNA"/>
</dbReference>
<name>W1DKE9_KLEPN</name>
<protein>
    <submittedName>
        <fullName evidence="1">Uncharacterized protein</fullName>
    </submittedName>
</protein>
<dbReference type="Proteomes" id="UP000019183">
    <property type="component" value="Unassembled WGS sequence"/>
</dbReference>